<name>A0A356W884_9PROT</name>
<feature type="transmembrane region" description="Helical" evidence="1">
    <location>
        <begin position="102"/>
        <end position="122"/>
    </location>
</feature>
<dbReference type="InterPro" id="IPR046737">
    <property type="entry name" value="DUF6629"/>
</dbReference>
<organism evidence="2 3">
    <name type="scientific">Hyphomonas atlantica</name>
    <dbReference type="NCBI Taxonomy" id="1280948"/>
    <lineage>
        <taxon>Bacteria</taxon>
        <taxon>Pseudomonadati</taxon>
        <taxon>Pseudomonadota</taxon>
        <taxon>Alphaproteobacteria</taxon>
        <taxon>Hyphomonadales</taxon>
        <taxon>Hyphomonadaceae</taxon>
        <taxon>Hyphomonas</taxon>
    </lineage>
</organism>
<reference evidence="2 3" key="1">
    <citation type="journal article" date="2018" name="Nat. Biotechnol.">
        <title>A standardized bacterial taxonomy based on genome phylogeny substantially revises the tree of life.</title>
        <authorList>
            <person name="Parks D.H."/>
            <person name="Chuvochina M."/>
            <person name="Waite D.W."/>
            <person name="Rinke C."/>
            <person name="Skarshewski A."/>
            <person name="Chaumeil P.A."/>
            <person name="Hugenholtz P."/>
        </authorList>
    </citation>
    <scope>NUCLEOTIDE SEQUENCE [LARGE SCALE GENOMIC DNA]</scope>
    <source>
        <strain evidence="2">UBA10378</strain>
    </source>
</reference>
<dbReference type="Pfam" id="PF20334">
    <property type="entry name" value="DUF6629"/>
    <property type="match status" value="1"/>
</dbReference>
<dbReference type="Proteomes" id="UP000263957">
    <property type="component" value="Unassembled WGS sequence"/>
</dbReference>
<evidence type="ECO:0000313" key="2">
    <source>
        <dbReference type="EMBL" id="HBQ49152.1"/>
    </source>
</evidence>
<feature type="transmembrane region" description="Helical" evidence="1">
    <location>
        <begin position="6"/>
        <end position="24"/>
    </location>
</feature>
<feature type="transmembrane region" description="Helical" evidence="1">
    <location>
        <begin position="151"/>
        <end position="167"/>
    </location>
</feature>
<gene>
    <name evidence="2" type="ORF">DD728_09750</name>
</gene>
<keyword evidence="1" id="KW-0472">Membrane</keyword>
<feature type="transmembrane region" description="Helical" evidence="1">
    <location>
        <begin position="196"/>
        <end position="215"/>
    </location>
</feature>
<sequence>MCFSEAVSFATGGALIAGGGFATFKAARINRRYLPFAMMPAMAGVQQLFEGHVWMGLNVGDPTMVWWAALGFMFFSWFMWPAWVPFSVYVLEAPESRRKKMFLLFALAGVALGGILFVPHLLNADWIDVGINNRSLAYEDTMFLDYLMPRWMTYLIYLFLIIAPTLLSTYLHVRWFGLTLIVMLTVVYLFLSYAYISFFCLLAGFGTLHLIYIILRNKCRRECPVLFS</sequence>
<protein>
    <submittedName>
        <fullName evidence="2">Uncharacterized protein</fullName>
    </submittedName>
</protein>
<keyword evidence="1" id="KW-1133">Transmembrane helix</keyword>
<dbReference type="EMBL" id="DOGS01000197">
    <property type="protein sequence ID" value="HBQ49152.1"/>
    <property type="molecule type" value="Genomic_DNA"/>
</dbReference>
<feature type="transmembrane region" description="Helical" evidence="1">
    <location>
        <begin position="66"/>
        <end position="90"/>
    </location>
</feature>
<keyword evidence="1" id="KW-0812">Transmembrane</keyword>
<comment type="caution">
    <text evidence="2">The sequence shown here is derived from an EMBL/GenBank/DDBJ whole genome shotgun (WGS) entry which is preliminary data.</text>
</comment>
<evidence type="ECO:0000313" key="3">
    <source>
        <dbReference type="Proteomes" id="UP000263957"/>
    </source>
</evidence>
<evidence type="ECO:0000256" key="1">
    <source>
        <dbReference type="SAM" id="Phobius"/>
    </source>
</evidence>
<proteinExistence type="predicted"/>
<dbReference type="AlphaFoldDB" id="A0A356W884"/>
<accession>A0A356W884</accession>